<comment type="caution">
    <text evidence="1">The sequence shown here is derived from an EMBL/GenBank/DDBJ whole genome shotgun (WGS) entry which is preliminary data.</text>
</comment>
<reference evidence="2" key="1">
    <citation type="journal article" date="2019" name="Int. J. Syst. Evol. Microbiol.">
        <title>The Global Catalogue of Microorganisms (GCM) 10K type strain sequencing project: providing services to taxonomists for standard genome sequencing and annotation.</title>
        <authorList>
            <consortium name="The Broad Institute Genomics Platform"/>
            <consortium name="The Broad Institute Genome Sequencing Center for Infectious Disease"/>
            <person name="Wu L."/>
            <person name="Ma J."/>
        </authorList>
    </citation>
    <scope>NUCLEOTIDE SEQUENCE [LARGE SCALE GENOMIC DNA]</scope>
    <source>
        <strain evidence="2">TISTR 1571</strain>
    </source>
</reference>
<accession>A0ABW5Q9M0</accession>
<organism evidence="1 2">
    <name type="scientific">Piscibacillus salipiscarius</name>
    <dbReference type="NCBI Taxonomy" id="299480"/>
    <lineage>
        <taxon>Bacteria</taxon>
        <taxon>Bacillati</taxon>
        <taxon>Bacillota</taxon>
        <taxon>Bacilli</taxon>
        <taxon>Bacillales</taxon>
        <taxon>Bacillaceae</taxon>
        <taxon>Piscibacillus</taxon>
    </lineage>
</organism>
<sequence>MINSLTIKVNNIQFVHTGEEPTVNIHFRGVDPDNQLNVNGYVPVTNDEYEANSGVNQLEQLVREKLTERMTV</sequence>
<gene>
    <name evidence="1" type="ORF">ACFSW4_05950</name>
</gene>
<dbReference type="RefSeq" id="WP_054751352.1">
    <property type="nucleotide sequence ID" value="NZ_JBHUMZ010000016.1"/>
</dbReference>
<evidence type="ECO:0000313" key="1">
    <source>
        <dbReference type="EMBL" id="MFD2638400.1"/>
    </source>
</evidence>
<dbReference type="EMBL" id="JBHUMZ010000016">
    <property type="protein sequence ID" value="MFD2638400.1"/>
    <property type="molecule type" value="Genomic_DNA"/>
</dbReference>
<keyword evidence="2" id="KW-1185">Reference proteome</keyword>
<name>A0ABW5Q9M0_9BACI</name>
<dbReference type="Proteomes" id="UP001597452">
    <property type="component" value="Unassembled WGS sequence"/>
</dbReference>
<evidence type="ECO:0000313" key="2">
    <source>
        <dbReference type="Proteomes" id="UP001597452"/>
    </source>
</evidence>
<proteinExistence type="predicted"/>
<protein>
    <submittedName>
        <fullName evidence="1">Uncharacterized protein</fullName>
    </submittedName>
</protein>